<proteinExistence type="predicted"/>
<dbReference type="Proteomes" id="UP000256686">
    <property type="component" value="Unassembled WGS sequence"/>
</dbReference>
<comment type="caution">
    <text evidence="1">The sequence shown here is derived from an EMBL/GenBank/DDBJ whole genome shotgun (WGS) entry which is preliminary data.</text>
</comment>
<gene>
    <name evidence="1" type="ORF">DRF65_20820</name>
</gene>
<accession>A0A3D9C475</accession>
<evidence type="ECO:0000313" key="1">
    <source>
        <dbReference type="EMBL" id="REC60508.1"/>
    </source>
</evidence>
<name>A0A3D9C475_9FLAO</name>
<keyword evidence="2" id="KW-1185">Reference proteome</keyword>
<evidence type="ECO:0000313" key="2">
    <source>
        <dbReference type="Proteomes" id="UP000256686"/>
    </source>
</evidence>
<organism evidence="1 2">
    <name type="scientific">Chryseobacterium pennae</name>
    <dbReference type="NCBI Taxonomy" id="2258962"/>
    <lineage>
        <taxon>Bacteria</taxon>
        <taxon>Pseudomonadati</taxon>
        <taxon>Bacteroidota</taxon>
        <taxon>Flavobacteriia</taxon>
        <taxon>Flavobacteriales</taxon>
        <taxon>Weeksellaceae</taxon>
        <taxon>Chryseobacterium group</taxon>
        <taxon>Chryseobacterium</taxon>
    </lineage>
</organism>
<protein>
    <submittedName>
        <fullName evidence="1">Uncharacterized protein</fullName>
    </submittedName>
</protein>
<sequence length="64" mass="7424">MKGTEIYLSDSFVIYFFVSISIENPFRKLKLKDPLNLLFKIIPEKNKTTVFIMTAVNNSIILII</sequence>
<dbReference type="EMBL" id="QNVT01000024">
    <property type="protein sequence ID" value="REC60508.1"/>
    <property type="molecule type" value="Genomic_DNA"/>
</dbReference>
<reference evidence="2" key="1">
    <citation type="submission" date="2018-06" db="EMBL/GenBank/DDBJ databases">
        <authorList>
            <person name="Lum Nde A."/>
            <person name="Hugo C."/>
        </authorList>
    </citation>
    <scope>NUCLEOTIDE SEQUENCE [LARGE SCALE GENOMIC DNA]</scope>
    <source>
        <strain evidence="2">1_F178</strain>
    </source>
</reference>
<dbReference type="AlphaFoldDB" id="A0A3D9C475"/>